<dbReference type="GO" id="GO:0030289">
    <property type="term" value="C:protein phosphatase 4 complex"/>
    <property type="evidence" value="ECO:0007669"/>
    <property type="project" value="InterPro"/>
</dbReference>
<dbReference type="InterPro" id="IPR015267">
    <property type="entry name" value="PPP4R2"/>
</dbReference>
<feature type="region of interest" description="Disordered" evidence="2">
    <location>
        <begin position="194"/>
        <end position="213"/>
    </location>
</feature>
<sequence>MSDDSTYEVPTDFEWASEYDAILEQIASTDIVETSWQKLRDIIKFKISQSSLLTFSPRPSTSGGLKLPPFPPRPNNESNPNVIPKVHLTQEEVNDMKKEIFVQLHNFDDNPPFTIQRICELCLRPKEHYNSLGKYLRAVEKSLLVTSTWDAFPPPTSGSQNTFSTILLPVNASPLPSAPSTPLFSPIPFLHDDARRSKSRSPPPSPLALTAVDKPGVIVNDDPAVLGGSNSEQKVLGLVDELDDPSPGHLSDHPTAISAVTDLPAEGSAKPLFGTLGERFVPSSEGDSMPTSSTIEGGEVKDSQETKGEKQS</sequence>
<dbReference type="GO" id="GO:0019888">
    <property type="term" value="F:protein phosphatase regulator activity"/>
    <property type="evidence" value="ECO:0007669"/>
    <property type="project" value="InterPro"/>
</dbReference>
<evidence type="ECO:0000256" key="2">
    <source>
        <dbReference type="SAM" id="MobiDB-lite"/>
    </source>
</evidence>
<dbReference type="OrthoDB" id="341898at2759"/>
<feature type="compositionally biased region" description="Basic and acidic residues" evidence="2">
    <location>
        <begin position="298"/>
        <end position="312"/>
    </location>
</feature>
<feature type="compositionally biased region" description="Polar residues" evidence="2">
    <location>
        <begin position="285"/>
        <end position="295"/>
    </location>
</feature>
<protein>
    <submittedName>
        <fullName evidence="3">PPP4R2-domain-containing protein</fullName>
    </submittedName>
</protein>
<organism evidence="3 4">
    <name type="scientific">Neolentinus lepideus HHB14362 ss-1</name>
    <dbReference type="NCBI Taxonomy" id="1314782"/>
    <lineage>
        <taxon>Eukaryota</taxon>
        <taxon>Fungi</taxon>
        <taxon>Dikarya</taxon>
        <taxon>Basidiomycota</taxon>
        <taxon>Agaricomycotina</taxon>
        <taxon>Agaricomycetes</taxon>
        <taxon>Gloeophyllales</taxon>
        <taxon>Gloeophyllaceae</taxon>
        <taxon>Neolentinus</taxon>
    </lineage>
</organism>
<gene>
    <name evidence="3" type="ORF">NEOLEDRAFT_244061</name>
</gene>
<name>A0A165T7N1_9AGAM</name>
<dbReference type="GO" id="GO:0005737">
    <property type="term" value="C:cytoplasm"/>
    <property type="evidence" value="ECO:0007669"/>
    <property type="project" value="TreeGrafter"/>
</dbReference>
<feature type="region of interest" description="Disordered" evidence="2">
    <location>
        <begin position="266"/>
        <end position="312"/>
    </location>
</feature>
<reference evidence="3 4" key="1">
    <citation type="journal article" date="2016" name="Mol. Biol. Evol.">
        <title>Comparative Genomics of Early-Diverging Mushroom-Forming Fungi Provides Insights into the Origins of Lignocellulose Decay Capabilities.</title>
        <authorList>
            <person name="Nagy L.G."/>
            <person name="Riley R."/>
            <person name="Tritt A."/>
            <person name="Adam C."/>
            <person name="Daum C."/>
            <person name="Floudas D."/>
            <person name="Sun H."/>
            <person name="Yadav J.S."/>
            <person name="Pangilinan J."/>
            <person name="Larsson K.H."/>
            <person name="Matsuura K."/>
            <person name="Barry K."/>
            <person name="Labutti K."/>
            <person name="Kuo R."/>
            <person name="Ohm R.A."/>
            <person name="Bhattacharya S.S."/>
            <person name="Shirouzu T."/>
            <person name="Yoshinaga Y."/>
            <person name="Martin F.M."/>
            <person name="Grigoriev I.V."/>
            <person name="Hibbett D.S."/>
        </authorList>
    </citation>
    <scope>NUCLEOTIDE SEQUENCE [LARGE SCALE GENOMIC DNA]</scope>
    <source>
        <strain evidence="3 4">HHB14362 ss-1</strain>
    </source>
</reference>
<proteinExistence type="inferred from homology"/>
<evidence type="ECO:0000313" key="4">
    <source>
        <dbReference type="Proteomes" id="UP000076761"/>
    </source>
</evidence>
<dbReference type="AlphaFoldDB" id="A0A165T7N1"/>
<dbReference type="STRING" id="1314782.A0A165T7N1"/>
<dbReference type="Proteomes" id="UP000076761">
    <property type="component" value="Unassembled WGS sequence"/>
</dbReference>
<dbReference type="PANTHER" id="PTHR16487">
    <property type="entry name" value="PPP4R2-RELATED PROTEIN"/>
    <property type="match status" value="1"/>
</dbReference>
<keyword evidence="4" id="KW-1185">Reference proteome</keyword>
<comment type="similarity">
    <text evidence="1">Belongs to the PPP4R2 family.</text>
</comment>
<evidence type="ECO:0000313" key="3">
    <source>
        <dbReference type="EMBL" id="KZT26259.1"/>
    </source>
</evidence>
<evidence type="ECO:0000256" key="1">
    <source>
        <dbReference type="ARBA" id="ARBA00009207"/>
    </source>
</evidence>
<dbReference type="Pfam" id="PF09184">
    <property type="entry name" value="PPP4R2"/>
    <property type="match status" value="1"/>
</dbReference>
<dbReference type="EMBL" id="KV425567">
    <property type="protein sequence ID" value="KZT26259.1"/>
    <property type="molecule type" value="Genomic_DNA"/>
</dbReference>
<dbReference type="GO" id="GO:0005634">
    <property type="term" value="C:nucleus"/>
    <property type="evidence" value="ECO:0007669"/>
    <property type="project" value="TreeGrafter"/>
</dbReference>
<dbReference type="PANTHER" id="PTHR16487:SF0">
    <property type="entry name" value="PROTEIN PHOSPHATASE 4 REGULATORY SUBUNIT 2-RELATED"/>
    <property type="match status" value="1"/>
</dbReference>
<feature type="region of interest" description="Disordered" evidence="2">
    <location>
        <begin position="57"/>
        <end position="81"/>
    </location>
</feature>
<accession>A0A165T7N1</accession>
<dbReference type="InParanoid" id="A0A165T7N1"/>